<dbReference type="InterPro" id="IPR057382">
    <property type="entry name" value="TseH"/>
</dbReference>
<name>A0ABW5NK81_9SPHI</name>
<evidence type="ECO:0000313" key="3">
    <source>
        <dbReference type="EMBL" id="MFD2599254.1"/>
    </source>
</evidence>
<organism evidence="3 4">
    <name type="scientific">Sphingobacterium corticis</name>
    <dbReference type="NCBI Taxonomy" id="1812823"/>
    <lineage>
        <taxon>Bacteria</taxon>
        <taxon>Pseudomonadati</taxon>
        <taxon>Bacteroidota</taxon>
        <taxon>Sphingobacteriia</taxon>
        <taxon>Sphingobacteriales</taxon>
        <taxon>Sphingobacteriaceae</taxon>
        <taxon>Sphingobacterium</taxon>
    </lineage>
</organism>
<evidence type="ECO:0000313" key="4">
    <source>
        <dbReference type="Proteomes" id="UP001597393"/>
    </source>
</evidence>
<reference evidence="4" key="1">
    <citation type="journal article" date="2019" name="Int. J. Syst. Evol. Microbiol.">
        <title>The Global Catalogue of Microorganisms (GCM) 10K type strain sequencing project: providing services to taxonomists for standard genome sequencing and annotation.</title>
        <authorList>
            <consortium name="The Broad Institute Genomics Platform"/>
            <consortium name="The Broad Institute Genome Sequencing Center for Infectious Disease"/>
            <person name="Wu L."/>
            <person name="Ma J."/>
        </authorList>
    </citation>
    <scope>NUCLEOTIDE SEQUENCE [LARGE SCALE GENOMIC DNA]</scope>
    <source>
        <strain evidence="4">KCTC 42248</strain>
    </source>
</reference>
<keyword evidence="4" id="KW-1185">Reference proteome</keyword>
<protein>
    <submittedName>
        <fullName evidence="3">DUF6695 family protein</fullName>
    </submittedName>
</protein>
<dbReference type="Pfam" id="PF20405">
    <property type="entry name" value="DUF6695"/>
    <property type="match status" value="1"/>
</dbReference>
<feature type="domain" description="DUF6695" evidence="1">
    <location>
        <begin position="264"/>
        <end position="339"/>
    </location>
</feature>
<gene>
    <name evidence="3" type="ORF">ACFSQ3_09840</name>
</gene>
<dbReference type="EMBL" id="JBHUMA010000006">
    <property type="protein sequence ID" value="MFD2599254.1"/>
    <property type="molecule type" value="Genomic_DNA"/>
</dbReference>
<feature type="domain" description="Type VI secretion system effector TseH-like" evidence="2">
    <location>
        <begin position="10"/>
        <end position="171"/>
    </location>
</feature>
<evidence type="ECO:0000259" key="1">
    <source>
        <dbReference type="Pfam" id="PF20405"/>
    </source>
</evidence>
<comment type="caution">
    <text evidence="3">The sequence shown here is derived from an EMBL/GenBank/DDBJ whole genome shotgun (WGS) entry which is preliminary data.</text>
</comment>
<evidence type="ECO:0000259" key="2">
    <source>
        <dbReference type="Pfam" id="PF25218"/>
    </source>
</evidence>
<dbReference type="InterPro" id="IPR046517">
    <property type="entry name" value="DUF6695"/>
</dbReference>
<accession>A0ABW5NK81</accession>
<proteinExistence type="predicted"/>
<sequence>MGNRHFNDIAIPISWPDKTARGDEKWMAFFAKIGIVKNLNFRVGHAAVLVVERASGTIKYFDFGRYLVPRGYGRARSARFDPRLNIETKALFSNNGSLMNMQSIFDELHDKEAATHGGGRTLFSICKEISFECAVTYAEELVSKGPILYGALANNNNSCSRYVAQILTTAMPTSDPRRRRILYPESLKASPTSNVVNAAQVQDIFCYESKTIQAMPMQRIASLRFQFGLLKDNFSRSGAERLGCDKVPGMVEFSERPSNIPVHAKWIGGIGEGAWFNLIQLANNLYEITRYDAHGVLLFTQTMTCDGNFYSDQQFEFTYDFSFEQHQIIQNGKLLIFKSIDQKHNLSYTSQIKQTIL</sequence>
<dbReference type="Proteomes" id="UP001597393">
    <property type="component" value="Unassembled WGS sequence"/>
</dbReference>
<dbReference type="Pfam" id="PF25218">
    <property type="entry name" value="TseH"/>
    <property type="match status" value="1"/>
</dbReference>
<dbReference type="RefSeq" id="WP_380869380.1">
    <property type="nucleotide sequence ID" value="NZ_JBHUMA010000006.1"/>
</dbReference>